<dbReference type="GeneID" id="111085173"/>
<sequence length="80" mass="9673">MKENFVDYTNDDKEHLEEFQKVIEVKDKLIKKQFIRIEALEYENAILSREKDALVCDINKLRFQLEMSQLKRHKDESGQE</sequence>
<gene>
    <name evidence="2" type="primary">LOC111085173</name>
</gene>
<evidence type="ECO:0000313" key="1">
    <source>
        <dbReference type="Proteomes" id="UP000694941"/>
    </source>
</evidence>
<evidence type="ECO:0000313" key="2">
    <source>
        <dbReference type="RefSeq" id="XP_022238309.1"/>
    </source>
</evidence>
<dbReference type="RefSeq" id="XP_022238309.1">
    <property type="nucleotide sequence ID" value="XM_022382601.1"/>
</dbReference>
<proteinExistence type="predicted"/>
<keyword evidence="1" id="KW-1185">Reference proteome</keyword>
<accession>A0ABM1S3V4</accession>
<organism evidence="1 2">
    <name type="scientific">Limulus polyphemus</name>
    <name type="common">Atlantic horseshoe crab</name>
    <dbReference type="NCBI Taxonomy" id="6850"/>
    <lineage>
        <taxon>Eukaryota</taxon>
        <taxon>Metazoa</taxon>
        <taxon>Ecdysozoa</taxon>
        <taxon>Arthropoda</taxon>
        <taxon>Chelicerata</taxon>
        <taxon>Merostomata</taxon>
        <taxon>Xiphosura</taxon>
        <taxon>Limulidae</taxon>
        <taxon>Limulus</taxon>
    </lineage>
</organism>
<dbReference type="Proteomes" id="UP000694941">
    <property type="component" value="Unplaced"/>
</dbReference>
<protein>
    <submittedName>
        <fullName evidence="2">Uncharacterized protein LOC111085173</fullName>
    </submittedName>
</protein>
<name>A0ABM1S3V4_LIMPO</name>
<reference evidence="2" key="1">
    <citation type="submission" date="2025-08" db="UniProtKB">
        <authorList>
            <consortium name="RefSeq"/>
        </authorList>
    </citation>
    <scope>IDENTIFICATION</scope>
    <source>
        <tissue evidence="2">Muscle</tissue>
    </source>
</reference>